<sequence length="263" mass="28297">MSLSNTSSPNPRVIAVANNKGGVGKTASAAAIAGELARQGHAVLALDLDPQAGNLTAVLHQRGYRGHTLLSVLLGEATLEEIIVETKQTDLDLLPASIQLLSQESRLQRIPGYHGLLRRLLPQLSGYAYVVIDCPPSLGDLTSLALTAADVYVIPCQAEQLAFDGLHDMVRAAGVVRENLNEKLTMAGIFFTAYHPNQRGALNHGTVEATRRIYGDEALLPHIRKDMAVPMSQAMQQSVCAYEPNSRAAQDYQLLTQAILNAL</sequence>
<comment type="caution">
    <text evidence="2">The sequence shown here is derived from an EMBL/GenBank/DDBJ whole genome shotgun (WGS) entry which is preliminary data.</text>
</comment>
<dbReference type="Pfam" id="PF13614">
    <property type="entry name" value="AAA_31"/>
    <property type="match status" value="1"/>
</dbReference>
<dbReference type="PANTHER" id="PTHR13696:SF52">
    <property type="entry name" value="PARA FAMILY PROTEIN CT_582"/>
    <property type="match status" value="1"/>
</dbReference>
<feature type="domain" description="AAA" evidence="1">
    <location>
        <begin position="12"/>
        <end position="186"/>
    </location>
</feature>
<keyword evidence="3" id="KW-1185">Reference proteome</keyword>
<dbReference type="CDD" id="cd02042">
    <property type="entry name" value="ParAB_family"/>
    <property type="match status" value="1"/>
</dbReference>
<gene>
    <name evidence="2" type="ORF">CDA63_18010</name>
</gene>
<dbReference type="InterPro" id="IPR050678">
    <property type="entry name" value="DNA_Partitioning_ATPase"/>
</dbReference>
<dbReference type="InterPro" id="IPR025669">
    <property type="entry name" value="AAA_dom"/>
</dbReference>
<dbReference type="PANTHER" id="PTHR13696">
    <property type="entry name" value="P-LOOP CONTAINING NUCLEOSIDE TRIPHOSPHATE HYDROLASE"/>
    <property type="match status" value="1"/>
</dbReference>
<reference evidence="2 3" key="1">
    <citation type="submission" date="2017-06" db="EMBL/GenBank/DDBJ databases">
        <title>Hymenobacter amundsenii sp. nov. isolated from regoliths in Antarctica.</title>
        <authorList>
            <person name="Sedlacek I."/>
            <person name="Kralova S."/>
            <person name="Pantucek R."/>
            <person name="Svec P."/>
            <person name="Holochova P."/>
            <person name="Stankova E."/>
            <person name="Vrbovska V."/>
            <person name="Busse H.-J."/>
        </authorList>
    </citation>
    <scope>NUCLEOTIDE SEQUENCE [LARGE SCALE GENOMIC DNA]</scope>
    <source>
        <strain evidence="2 3">CCM 8682</strain>
    </source>
</reference>
<dbReference type="InterPro" id="IPR027417">
    <property type="entry name" value="P-loop_NTPase"/>
</dbReference>
<evidence type="ECO:0000259" key="1">
    <source>
        <dbReference type="Pfam" id="PF13614"/>
    </source>
</evidence>
<accession>A0A246FGR5</accession>
<dbReference type="Proteomes" id="UP000197277">
    <property type="component" value="Unassembled WGS sequence"/>
</dbReference>
<protein>
    <recommendedName>
        <fullName evidence="1">AAA domain-containing protein</fullName>
    </recommendedName>
</protein>
<dbReference type="SUPFAM" id="SSF52540">
    <property type="entry name" value="P-loop containing nucleoside triphosphate hydrolases"/>
    <property type="match status" value="1"/>
</dbReference>
<dbReference type="OrthoDB" id="9815116at2"/>
<dbReference type="RefSeq" id="WP_088465851.1">
    <property type="nucleotide sequence ID" value="NZ_NIRR01000047.1"/>
</dbReference>
<name>A0A246FGR5_9BACT</name>
<evidence type="ECO:0000313" key="2">
    <source>
        <dbReference type="EMBL" id="OWP61716.1"/>
    </source>
</evidence>
<dbReference type="EMBL" id="NIRR01000047">
    <property type="protein sequence ID" value="OWP61716.1"/>
    <property type="molecule type" value="Genomic_DNA"/>
</dbReference>
<proteinExistence type="predicted"/>
<dbReference type="PIRSF" id="PIRSF009320">
    <property type="entry name" value="Nuc_binding_HP_1000"/>
    <property type="match status" value="1"/>
</dbReference>
<evidence type="ECO:0000313" key="3">
    <source>
        <dbReference type="Proteomes" id="UP000197277"/>
    </source>
</evidence>
<organism evidence="2 3">
    <name type="scientific">Hymenobacter amundsenii</name>
    <dbReference type="NCBI Taxonomy" id="2006685"/>
    <lineage>
        <taxon>Bacteria</taxon>
        <taxon>Pseudomonadati</taxon>
        <taxon>Bacteroidota</taxon>
        <taxon>Cytophagia</taxon>
        <taxon>Cytophagales</taxon>
        <taxon>Hymenobacteraceae</taxon>
        <taxon>Hymenobacter</taxon>
    </lineage>
</organism>
<dbReference type="AlphaFoldDB" id="A0A246FGR5"/>
<dbReference type="Gene3D" id="3.40.50.300">
    <property type="entry name" value="P-loop containing nucleotide triphosphate hydrolases"/>
    <property type="match status" value="1"/>
</dbReference>